<dbReference type="Proteomes" id="UP000006251">
    <property type="component" value="Unassembled WGS sequence"/>
</dbReference>
<dbReference type="RefSeq" id="WP_006008322.1">
    <property type="nucleotide sequence ID" value="NZ_AUAV01000013.1"/>
</dbReference>
<sequence>MIPKLPDKKSSGQDIQAFIGKVKNAPLVTGVGKGRLIFAMDATASREHCWDMASQQHAAMFA</sequence>
<comment type="caution">
    <text evidence="1">The sequence shown here is derived from an EMBL/GenBank/DDBJ whole genome shotgun (WGS) entry which is preliminary data.</text>
</comment>
<evidence type="ECO:0000313" key="1">
    <source>
        <dbReference type="EMBL" id="GAC27093.1"/>
    </source>
</evidence>
<evidence type="ECO:0000313" key="2">
    <source>
        <dbReference type="Proteomes" id="UP000006251"/>
    </source>
</evidence>
<protein>
    <submittedName>
        <fullName evidence="1">Uncharacterized protein</fullName>
    </submittedName>
</protein>
<accession>K6ZDQ9</accession>
<gene>
    <name evidence="1" type="ORF">GPAL_0212</name>
</gene>
<organism evidence="1 2">
    <name type="scientific">Brumicola pallidula DSM 14239 = ACAM 615</name>
    <dbReference type="NCBI Taxonomy" id="1121922"/>
    <lineage>
        <taxon>Bacteria</taxon>
        <taxon>Pseudomonadati</taxon>
        <taxon>Pseudomonadota</taxon>
        <taxon>Gammaproteobacteria</taxon>
        <taxon>Alteromonadales</taxon>
        <taxon>Alteromonadaceae</taxon>
        <taxon>Brumicola</taxon>
    </lineage>
</organism>
<name>K6ZDQ9_9ALTE</name>
<reference evidence="2" key="1">
    <citation type="journal article" date="2014" name="Environ. Microbiol.">
        <title>Comparative genomics of the marine bacterial genus Glaciecola reveals the high degree of genomic diversity and genomic characteristic for cold adaptation.</title>
        <authorList>
            <person name="Qin Q.L."/>
            <person name="Xie B.B."/>
            <person name="Yu Y."/>
            <person name="Shu Y.L."/>
            <person name="Rong J.C."/>
            <person name="Zhang Y.J."/>
            <person name="Zhao D.L."/>
            <person name="Chen X.L."/>
            <person name="Zhang X.Y."/>
            <person name="Chen B."/>
            <person name="Zhou B.C."/>
            <person name="Zhang Y.Z."/>
        </authorList>
    </citation>
    <scope>NUCLEOTIDE SEQUENCE [LARGE SCALE GENOMIC DNA]</scope>
    <source>
        <strain evidence="2">ACAM 615</strain>
    </source>
</reference>
<dbReference type="AlphaFoldDB" id="K6ZDQ9"/>
<proteinExistence type="predicted"/>
<keyword evidence="2" id="KW-1185">Reference proteome</keyword>
<dbReference type="EMBL" id="BAEQ01000004">
    <property type="protein sequence ID" value="GAC27093.1"/>
    <property type="molecule type" value="Genomic_DNA"/>
</dbReference>
<dbReference type="STRING" id="1121922.GCA_000428905_02472"/>